<keyword evidence="7" id="KW-0998">Cell outer membrane</keyword>
<comment type="similarity">
    <text evidence="2">Belongs to the OmpP1/FadL family.</text>
</comment>
<comment type="subcellular location">
    <subcellularLocation>
        <location evidence="1">Cell outer membrane</location>
        <topology evidence="1">Multi-pass membrane protein</topology>
    </subcellularLocation>
</comment>
<reference evidence="9 10" key="1">
    <citation type="submission" date="2019-08" db="EMBL/GenBank/DDBJ databases">
        <title>In-depth cultivation of the pig gut microbiome towards novel bacterial diversity and tailored functional studies.</title>
        <authorList>
            <person name="Wylensek D."/>
            <person name="Hitch T.C.A."/>
            <person name="Clavel T."/>
        </authorList>
    </citation>
    <scope>NUCLEOTIDE SEQUENCE [LARGE SCALE GENOMIC DNA]</scope>
    <source>
        <strain evidence="9 10">LKV-178-WT-2A</strain>
    </source>
</reference>
<dbReference type="InterPro" id="IPR005017">
    <property type="entry name" value="OMPP1/FadL/TodX"/>
</dbReference>
<feature type="chain" id="PRO_5029563307" evidence="8">
    <location>
        <begin position="21"/>
        <end position="528"/>
    </location>
</feature>
<dbReference type="PANTHER" id="PTHR35093:SF8">
    <property type="entry name" value="OUTER MEMBRANE PROTEIN NMB0088-RELATED"/>
    <property type="match status" value="1"/>
</dbReference>
<evidence type="ECO:0000256" key="8">
    <source>
        <dbReference type="SAM" id="SignalP"/>
    </source>
</evidence>
<gene>
    <name evidence="9" type="ORF">FYJ73_10135</name>
</gene>
<dbReference type="Proteomes" id="UP000438914">
    <property type="component" value="Unassembled WGS sequence"/>
</dbReference>
<dbReference type="SUPFAM" id="SSF56935">
    <property type="entry name" value="Porins"/>
    <property type="match status" value="1"/>
</dbReference>
<evidence type="ECO:0000313" key="9">
    <source>
        <dbReference type="EMBL" id="MST85017.1"/>
    </source>
</evidence>
<evidence type="ECO:0000256" key="2">
    <source>
        <dbReference type="ARBA" id="ARBA00008163"/>
    </source>
</evidence>
<dbReference type="EMBL" id="VUNG01000026">
    <property type="protein sequence ID" value="MST85017.1"/>
    <property type="molecule type" value="Genomic_DNA"/>
</dbReference>
<keyword evidence="3" id="KW-1134">Transmembrane beta strand</keyword>
<evidence type="ECO:0000256" key="4">
    <source>
        <dbReference type="ARBA" id="ARBA00022692"/>
    </source>
</evidence>
<dbReference type="Gene3D" id="2.40.160.60">
    <property type="entry name" value="Outer membrane protein transport protein (OMPP1/FadL/TodX)"/>
    <property type="match status" value="1"/>
</dbReference>
<feature type="signal peptide" evidence="8">
    <location>
        <begin position="1"/>
        <end position="20"/>
    </location>
</feature>
<evidence type="ECO:0000256" key="5">
    <source>
        <dbReference type="ARBA" id="ARBA00022729"/>
    </source>
</evidence>
<dbReference type="GO" id="GO:0009279">
    <property type="term" value="C:cell outer membrane"/>
    <property type="evidence" value="ECO:0007669"/>
    <property type="project" value="UniProtKB-SubCell"/>
</dbReference>
<dbReference type="AlphaFoldDB" id="A0A7K0KGG2"/>
<evidence type="ECO:0000256" key="1">
    <source>
        <dbReference type="ARBA" id="ARBA00004571"/>
    </source>
</evidence>
<evidence type="ECO:0000256" key="3">
    <source>
        <dbReference type="ARBA" id="ARBA00022452"/>
    </source>
</evidence>
<sequence length="528" mass="58066">MKSKMILAAAFAAISQLAFAGGILTNTNQNIAYNRMMSREAAIGIDGAYYNPAGVAFLSPGHHFSFNWQTAIQSRTIENDYPLFGNNTADNSTHRKFRGKAFAPVLPSVQYAYNWHDFSFQFNGGLIGGGGKCTFDDGLGSFEKIVSETALGAVGLAGAVDQALGQQMFTSPQMFGSDGKYNFNSYMRGNSYYYGFSVGAAYKLRPNMSVFAGVRAVYATGSYYGYVRNIQVGNMPLYKVLDPTKTNSGDIELNCDQKGLGFTPIISVDYRLGRWNFAAKYEFKTRMRLKNQSVNQAPSIGNLQDNLGTAVAQGVAAQAMKQGMTQTEAMAYGLEYAKTKLSDPRVVGAMGMIKQQFDSKLTEATGEYADGVKVPADIPALLSVGVGYNPVDPLRVNVGFHYFYDKQASAYNHREEKLKRGTMEWTAGAEFDASKRITVSAGWQNTNYGLSEAYMNDKSFVVSSNSVACGARFHLTKRMDLNVAYFHSFYQHKKTTEDVALSSTQTVTYKSDYTRDNNVFGVGVDYIF</sequence>
<dbReference type="PANTHER" id="PTHR35093">
    <property type="entry name" value="OUTER MEMBRANE PROTEIN NMB0088-RELATED"/>
    <property type="match status" value="1"/>
</dbReference>
<name>A0A7K0KGG2_9BACT</name>
<proteinExistence type="inferred from homology"/>
<evidence type="ECO:0000256" key="6">
    <source>
        <dbReference type="ARBA" id="ARBA00023136"/>
    </source>
</evidence>
<evidence type="ECO:0000256" key="7">
    <source>
        <dbReference type="ARBA" id="ARBA00023237"/>
    </source>
</evidence>
<protein>
    <submittedName>
        <fullName evidence="9">Outer membrane beta-barrel protein</fullName>
    </submittedName>
</protein>
<accession>A0A7K0KGG2</accession>
<dbReference type="GO" id="GO:0015483">
    <property type="term" value="F:long-chain fatty acid transporting porin activity"/>
    <property type="evidence" value="ECO:0007669"/>
    <property type="project" value="TreeGrafter"/>
</dbReference>
<organism evidence="9 10">
    <name type="scientific">Hallella mizrahii</name>
    <dbReference type="NCBI Taxonomy" id="2606637"/>
    <lineage>
        <taxon>Bacteria</taxon>
        <taxon>Pseudomonadati</taxon>
        <taxon>Bacteroidota</taxon>
        <taxon>Bacteroidia</taxon>
        <taxon>Bacteroidales</taxon>
        <taxon>Prevotellaceae</taxon>
        <taxon>Hallella</taxon>
    </lineage>
</organism>
<keyword evidence="5 8" id="KW-0732">Signal</keyword>
<evidence type="ECO:0000313" key="10">
    <source>
        <dbReference type="Proteomes" id="UP000438914"/>
    </source>
</evidence>
<dbReference type="RefSeq" id="WP_154534605.1">
    <property type="nucleotide sequence ID" value="NZ_VUNG01000026.1"/>
</dbReference>
<keyword evidence="4" id="KW-0812">Transmembrane</keyword>
<comment type="caution">
    <text evidence="9">The sequence shown here is derived from an EMBL/GenBank/DDBJ whole genome shotgun (WGS) entry which is preliminary data.</text>
</comment>
<keyword evidence="10" id="KW-1185">Reference proteome</keyword>
<keyword evidence="6" id="KW-0472">Membrane</keyword>